<keyword evidence="4" id="KW-1185">Reference proteome</keyword>
<evidence type="ECO:0000256" key="1">
    <source>
        <dbReference type="SAM" id="MobiDB-lite"/>
    </source>
</evidence>
<reference evidence="3 4" key="1">
    <citation type="submission" date="2018-07" db="EMBL/GenBank/DDBJ databases">
        <title>Genome sequences of Haloplanus salinus JCM 18368T.</title>
        <authorList>
            <person name="Kim Y.B."/>
            <person name="Roh S.W."/>
        </authorList>
    </citation>
    <scope>NUCLEOTIDE SEQUENCE [LARGE SCALE GENOMIC DNA]</scope>
    <source>
        <strain evidence="3 4">JCM 18368</strain>
    </source>
</reference>
<dbReference type="Proteomes" id="UP000252189">
    <property type="component" value="Unassembled WGS sequence"/>
</dbReference>
<dbReference type="AlphaFoldDB" id="A0A368NBD7"/>
<comment type="caution">
    <text evidence="3">The sequence shown here is derived from an EMBL/GenBank/DDBJ whole genome shotgun (WGS) entry which is preliminary data.</text>
</comment>
<protein>
    <submittedName>
        <fullName evidence="3">PD-(D/E)XK nuclease family protein</fullName>
    </submittedName>
</protein>
<dbReference type="EMBL" id="QPHM01000001">
    <property type="protein sequence ID" value="RCU47887.1"/>
    <property type="molecule type" value="Genomic_DNA"/>
</dbReference>
<gene>
    <name evidence="3" type="ORF">DU504_11645</name>
</gene>
<dbReference type="InterPro" id="IPR011604">
    <property type="entry name" value="PDDEXK-like_dom_sf"/>
</dbReference>
<accession>A0A368NBD7</accession>
<evidence type="ECO:0000313" key="4">
    <source>
        <dbReference type="Proteomes" id="UP000252189"/>
    </source>
</evidence>
<evidence type="ECO:0000259" key="2">
    <source>
        <dbReference type="Pfam" id="PF12705"/>
    </source>
</evidence>
<feature type="domain" description="PD-(D/E)XK endonuclease-like" evidence="2">
    <location>
        <begin position="54"/>
        <end position="288"/>
    </location>
</feature>
<dbReference type="Gene3D" id="3.90.320.10">
    <property type="match status" value="1"/>
</dbReference>
<proteinExistence type="predicted"/>
<feature type="region of interest" description="Disordered" evidence="1">
    <location>
        <begin position="310"/>
        <end position="329"/>
    </location>
</feature>
<evidence type="ECO:0000313" key="3">
    <source>
        <dbReference type="EMBL" id="RCU47887.1"/>
    </source>
</evidence>
<sequence>MADFRVLQALRVDGTTRPSPPCSAGGPLMPAIDSPNFETAREIQEERDTHMPYISKSRLMEYAKNPYHLYLKYIRGLREPENRWMRRGSNIHSVFEDYYHNVREAFEETGDVCDDLTIYLPADYTRWMDYTEPFITNFLMFEARRLQRCCDLDDVSLFPAVGIEAEVWDWNQLIPRMGFADVIVEAASLPDFSADTAGVVVIDFKTGKTPPKKYRNDGIFLELEYYALLFEEEYDVAAVGGYYPMNDDFITAESTEKRRSKVERLCQELEDAGTDVDNYPINPGPLCAWGPNEDQKSSFYHICPCKWATESGPGPTFYSDNKESLESGS</sequence>
<name>A0A368NBD7_9EURY</name>
<dbReference type="Pfam" id="PF12705">
    <property type="entry name" value="PDDEXK_1"/>
    <property type="match status" value="1"/>
</dbReference>
<feature type="compositionally biased region" description="Basic and acidic residues" evidence="1">
    <location>
        <begin position="320"/>
        <end position="329"/>
    </location>
</feature>
<dbReference type="InterPro" id="IPR038726">
    <property type="entry name" value="PDDEXK_AddAB-type"/>
</dbReference>
<organism evidence="3 4">
    <name type="scientific">Haloplanus salinus</name>
    <dbReference type="NCBI Taxonomy" id="1126245"/>
    <lineage>
        <taxon>Archaea</taxon>
        <taxon>Methanobacteriati</taxon>
        <taxon>Methanobacteriota</taxon>
        <taxon>Stenosarchaea group</taxon>
        <taxon>Halobacteria</taxon>
        <taxon>Halobacteriales</taxon>
        <taxon>Haloferacaceae</taxon>
        <taxon>Haloplanus</taxon>
    </lineage>
</organism>